<protein>
    <submittedName>
        <fullName evidence="1">Uncharacterized protein</fullName>
    </submittedName>
</protein>
<reference evidence="1 2" key="2">
    <citation type="submission" date="2007-04" db="EMBL/GenBank/DDBJ databases">
        <title>Draft genome sequence of Eubacterium ventriosum (ATCC 27560).</title>
        <authorList>
            <person name="Sudarsanam P."/>
            <person name="Ley R."/>
            <person name="Guruge J."/>
            <person name="Turnbaugh P.J."/>
            <person name="Mahowald M."/>
            <person name="Liep D."/>
            <person name="Gordon J."/>
        </authorList>
    </citation>
    <scope>NUCLEOTIDE SEQUENCE [LARGE SCALE GENOMIC DNA]</scope>
    <source>
        <strain evidence="1 2">ATCC 27560</strain>
    </source>
</reference>
<name>A5Z9H2_9FIRM</name>
<gene>
    <name evidence="1" type="ORF">EUBVEN_02367</name>
</gene>
<dbReference type="STRING" id="411463.EUBVEN_02367"/>
<organism evidence="1 2">
    <name type="scientific">Eubacterium ventriosum ATCC 27560</name>
    <dbReference type="NCBI Taxonomy" id="411463"/>
    <lineage>
        <taxon>Bacteria</taxon>
        <taxon>Bacillati</taxon>
        <taxon>Bacillota</taxon>
        <taxon>Clostridia</taxon>
        <taxon>Eubacteriales</taxon>
        <taxon>Eubacteriaceae</taxon>
        <taxon>Eubacterium</taxon>
    </lineage>
</organism>
<reference evidence="1 2" key="1">
    <citation type="submission" date="2007-03" db="EMBL/GenBank/DDBJ databases">
        <authorList>
            <person name="Fulton L."/>
            <person name="Clifton S."/>
            <person name="Fulton B."/>
            <person name="Xu J."/>
            <person name="Minx P."/>
            <person name="Pepin K.H."/>
            <person name="Johnson M."/>
            <person name="Thiruvilangam P."/>
            <person name="Bhonagiri V."/>
            <person name="Nash W.E."/>
            <person name="Mardis E.R."/>
            <person name="Wilson R.K."/>
        </authorList>
    </citation>
    <scope>NUCLEOTIDE SEQUENCE [LARGE SCALE GENOMIC DNA]</scope>
    <source>
        <strain evidence="1 2">ATCC 27560</strain>
    </source>
</reference>
<accession>A5Z9H2</accession>
<dbReference type="Proteomes" id="UP000006000">
    <property type="component" value="Unassembled WGS sequence"/>
</dbReference>
<dbReference type="EMBL" id="AAVL02000037">
    <property type="protein sequence ID" value="EDM50416.1"/>
    <property type="molecule type" value="Genomic_DNA"/>
</dbReference>
<comment type="caution">
    <text evidence="1">The sequence shown here is derived from an EMBL/GenBank/DDBJ whole genome shotgun (WGS) entry which is preliminary data.</text>
</comment>
<evidence type="ECO:0000313" key="2">
    <source>
        <dbReference type="Proteomes" id="UP000006000"/>
    </source>
</evidence>
<sequence>MTLIKESSQLRLVPPYDKYAPGGNRTRIFVSGGRRSIHYTTGTTS</sequence>
<dbReference type="AlphaFoldDB" id="A5Z9H2"/>
<evidence type="ECO:0000313" key="1">
    <source>
        <dbReference type="EMBL" id="EDM50416.1"/>
    </source>
</evidence>
<dbReference type="HOGENOM" id="CLU_3200007_0_0_9"/>
<proteinExistence type="predicted"/>